<keyword evidence="2" id="KW-1185">Reference proteome</keyword>
<evidence type="ECO:0008006" key="3">
    <source>
        <dbReference type="Google" id="ProtNLM"/>
    </source>
</evidence>
<reference evidence="1 2" key="1">
    <citation type="submission" date="2021-12" db="EMBL/GenBank/DDBJ databases">
        <title>Genome sequence of Kibdelosporangium philippinense ATCC 49844.</title>
        <authorList>
            <person name="Fedorov E.A."/>
            <person name="Omeragic M."/>
            <person name="Shalygina K.F."/>
            <person name="Maclea K.S."/>
        </authorList>
    </citation>
    <scope>NUCLEOTIDE SEQUENCE [LARGE SCALE GENOMIC DNA]</scope>
    <source>
        <strain evidence="1 2">ATCC 49844</strain>
    </source>
</reference>
<protein>
    <recommendedName>
        <fullName evidence="3">DUF3515 domain-containing protein</fullName>
    </recommendedName>
</protein>
<dbReference type="RefSeq" id="WP_233724479.1">
    <property type="nucleotide sequence ID" value="NZ_JAJVCN010000001.1"/>
</dbReference>
<organism evidence="1 2">
    <name type="scientific">Kibdelosporangium philippinense</name>
    <dbReference type="NCBI Taxonomy" id="211113"/>
    <lineage>
        <taxon>Bacteria</taxon>
        <taxon>Bacillati</taxon>
        <taxon>Actinomycetota</taxon>
        <taxon>Actinomycetes</taxon>
        <taxon>Pseudonocardiales</taxon>
        <taxon>Pseudonocardiaceae</taxon>
        <taxon>Kibdelosporangium</taxon>
    </lineage>
</organism>
<proteinExistence type="predicted"/>
<sequence>MTARRLLLLLVAAVLVSLGVLVAKGSVPVTEVGHPAANVPSDRESDTETVALDQSVVHGIPPVRDVGRPAADPGLLKVQCRTEAQTAEPVLMPLGVQDEVVPLVSRDAVLLVADGRAPPVRQVVA</sequence>
<comment type="caution">
    <text evidence="1">The sequence shown here is derived from an EMBL/GenBank/DDBJ whole genome shotgun (WGS) entry which is preliminary data.</text>
</comment>
<name>A0ABS8Z765_9PSEU</name>
<evidence type="ECO:0000313" key="2">
    <source>
        <dbReference type="Proteomes" id="UP001521150"/>
    </source>
</evidence>
<evidence type="ECO:0000313" key="1">
    <source>
        <dbReference type="EMBL" id="MCE7002904.1"/>
    </source>
</evidence>
<dbReference type="EMBL" id="JAJVCN010000001">
    <property type="protein sequence ID" value="MCE7002904.1"/>
    <property type="molecule type" value="Genomic_DNA"/>
</dbReference>
<dbReference type="Proteomes" id="UP001521150">
    <property type="component" value="Unassembled WGS sequence"/>
</dbReference>
<gene>
    <name evidence="1" type="ORF">LWC34_08670</name>
</gene>
<accession>A0ABS8Z765</accession>